<comment type="caution">
    <text evidence="5">The sequence shown here is derived from an EMBL/GenBank/DDBJ whole genome shotgun (WGS) entry which is preliminary data.</text>
</comment>
<proteinExistence type="predicted"/>
<name>A0A6P0ESR2_9ACTN</name>
<dbReference type="InterPro" id="IPR006148">
    <property type="entry name" value="Glc/Gal-6P_isomerase"/>
</dbReference>
<dbReference type="Gene3D" id="3.40.50.1360">
    <property type="match status" value="1"/>
</dbReference>
<keyword evidence="1 5" id="KW-0378">Hydrolase</keyword>
<dbReference type="InterPro" id="IPR018321">
    <property type="entry name" value="Glucosamine6P_isomerase_CS"/>
</dbReference>
<sequence>MEVVLLPTPEDCGRVVADAVVGSVLPALARGGPVVLGLATGSSPLLAYRELLRRHREEGLDLTGVQAFLLDEYVGLPAGHPESYREVIRRELTDALGLDPAVVHGPDGAAADPLQAARDYEQQLLAAGPVVVQVLGIGSNGHVGFNEPGSSLASRTRVKTLTEQTRADNARFFGGDVEAVPRHVITQGLGTILGAEHLVLVATGEGKAAAVAAAVEGPLTASCPGSVLQLHPHVTLVVDEAAGNRLERADHHRYVLAHKLASQGW</sequence>
<dbReference type="GO" id="GO:0019262">
    <property type="term" value="P:N-acetylneuraminate catabolic process"/>
    <property type="evidence" value="ECO:0007669"/>
    <property type="project" value="TreeGrafter"/>
</dbReference>
<dbReference type="InterPro" id="IPR004547">
    <property type="entry name" value="Glucosamine6P_isomerase"/>
</dbReference>
<dbReference type="NCBIfam" id="NF001684">
    <property type="entry name" value="PRK00443.1-4"/>
    <property type="match status" value="1"/>
</dbReference>
<dbReference type="Proteomes" id="UP000468828">
    <property type="component" value="Unassembled WGS sequence"/>
</dbReference>
<dbReference type="EC" id="3.5.99.6" evidence="3"/>
<dbReference type="GO" id="GO:0042802">
    <property type="term" value="F:identical protein binding"/>
    <property type="evidence" value="ECO:0007669"/>
    <property type="project" value="TreeGrafter"/>
</dbReference>
<keyword evidence="7" id="KW-1185">Reference proteome</keyword>
<dbReference type="CDD" id="cd01399">
    <property type="entry name" value="GlcN6P_deaminase"/>
    <property type="match status" value="1"/>
</dbReference>
<dbReference type="GO" id="GO:0005975">
    <property type="term" value="P:carbohydrate metabolic process"/>
    <property type="evidence" value="ECO:0007669"/>
    <property type="project" value="InterPro"/>
</dbReference>
<dbReference type="SUPFAM" id="SSF100950">
    <property type="entry name" value="NagB/RpiA/CoA transferase-like"/>
    <property type="match status" value="1"/>
</dbReference>
<evidence type="ECO:0000259" key="4">
    <source>
        <dbReference type="Pfam" id="PF01182"/>
    </source>
</evidence>
<protein>
    <recommendedName>
        <fullName evidence="3">Glucosamine-6-phosphate deaminase</fullName>
        <ecNumber evidence="3">3.5.99.6</ecNumber>
    </recommendedName>
</protein>
<dbReference type="GO" id="GO:0005737">
    <property type="term" value="C:cytoplasm"/>
    <property type="evidence" value="ECO:0007669"/>
    <property type="project" value="TreeGrafter"/>
</dbReference>
<gene>
    <name evidence="5" type="primary">nagB</name>
    <name evidence="6" type="ORF">G3R41_06830</name>
    <name evidence="5" type="ORF">GCU67_06830</name>
</gene>
<accession>A0A6P0ESR2</accession>
<dbReference type="NCBIfam" id="TIGR00502">
    <property type="entry name" value="nagB"/>
    <property type="match status" value="1"/>
</dbReference>
<evidence type="ECO:0000256" key="1">
    <source>
        <dbReference type="ARBA" id="ARBA00022801"/>
    </source>
</evidence>
<keyword evidence="2" id="KW-0119">Carbohydrate metabolism</keyword>
<reference evidence="5 7" key="1">
    <citation type="submission" date="2020-01" db="EMBL/GenBank/DDBJ databases">
        <title>the WGS Modestobacter muralis CPCC 204518.</title>
        <authorList>
            <person name="Jiang Z."/>
        </authorList>
    </citation>
    <scope>NUCLEOTIDE SEQUENCE [LARGE SCALE GENOMIC DNA]</scope>
    <source>
        <strain evidence="5 7">DSM 100205</strain>
    </source>
</reference>
<feature type="domain" description="Glucosamine/galactosamine-6-phosphate isomerase" evidence="4">
    <location>
        <begin position="8"/>
        <end position="229"/>
    </location>
</feature>
<dbReference type="GO" id="GO:0006043">
    <property type="term" value="P:glucosamine catabolic process"/>
    <property type="evidence" value="ECO:0007669"/>
    <property type="project" value="TreeGrafter"/>
</dbReference>
<dbReference type="PANTHER" id="PTHR11280:SF5">
    <property type="entry name" value="GLUCOSAMINE-6-PHOSPHATE ISOMERASE"/>
    <property type="match status" value="1"/>
</dbReference>
<dbReference type="EMBL" id="JAAGWH010000013">
    <property type="protein sequence ID" value="NEK93890.1"/>
    <property type="molecule type" value="Genomic_DNA"/>
</dbReference>
<reference evidence="6 8" key="2">
    <citation type="submission" date="2020-02" db="EMBL/GenBank/DDBJ databases">
        <title>The WGS of Modestobacter muralis DSM 100205.</title>
        <authorList>
            <person name="Jiang Z."/>
        </authorList>
    </citation>
    <scope>NUCLEOTIDE SEQUENCE [LARGE SCALE GENOMIC DNA]</scope>
    <source>
        <strain evidence="6 8">DSM 100205</strain>
    </source>
</reference>
<evidence type="ECO:0000313" key="7">
    <source>
        <dbReference type="Proteomes" id="UP000468828"/>
    </source>
</evidence>
<dbReference type="GO" id="GO:0006046">
    <property type="term" value="P:N-acetylglucosamine catabolic process"/>
    <property type="evidence" value="ECO:0007669"/>
    <property type="project" value="UniProtKB-UniRule"/>
</dbReference>
<dbReference type="EMBL" id="JAAGWB010000013">
    <property type="protein sequence ID" value="NEN50657.1"/>
    <property type="molecule type" value="Genomic_DNA"/>
</dbReference>
<evidence type="ECO:0000313" key="5">
    <source>
        <dbReference type="EMBL" id="NEK93890.1"/>
    </source>
</evidence>
<dbReference type="AlphaFoldDB" id="A0A6P0ESR2"/>
<evidence type="ECO:0000256" key="2">
    <source>
        <dbReference type="ARBA" id="ARBA00023277"/>
    </source>
</evidence>
<evidence type="ECO:0000313" key="6">
    <source>
        <dbReference type="EMBL" id="NEN50657.1"/>
    </source>
</evidence>
<dbReference type="InterPro" id="IPR037171">
    <property type="entry name" value="NagB/RpiA_transferase-like"/>
</dbReference>
<dbReference type="GO" id="GO:0004342">
    <property type="term" value="F:glucosamine-6-phosphate deaminase activity"/>
    <property type="evidence" value="ECO:0007669"/>
    <property type="project" value="UniProtKB-UniRule"/>
</dbReference>
<dbReference type="RefSeq" id="WP_163610276.1">
    <property type="nucleotide sequence ID" value="NZ_JAAGWB010000013.1"/>
</dbReference>
<evidence type="ECO:0000313" key="8">
    <source>
        <dbReference type="Proteomes" id="UP000471152"/>
    </source>
</evidence>
<dbReference type="Pfam" id="PF01182">
    <property type="entry name" value="Glucosamine_iso"/>
    <property type="match status" value="1"/>
</dbReference>
<dbReference type="PANTHER" id="PTHR11280">
    <property type="entry name" value="GLUCOSAMINE-6-PHOSPHATE ISOMERASE"/>
    <property type="match status" value="1"/>
</dbReference>
<dbReference type="Proteomes" id="UP000471152">
    <property type="component" value="Unassembled WGS sequence"/>
</dbReference>
<dbReference type="PROSITE" id="PS01161">
    <property type="entry name" value="GLC_GALNAC_ISOMERASE"/>
    <property type="match status" value="1"/>
</dbReference>
<organism evidence="5 7">
    <name type="scientific">Modestobacter muralis</name>
    <dbReference type="NCBI Taxonomy" id="1608614"/>
    <lineage>
        <taxon>Bacteria</taxon>
        <taxon>Bacillati</taxon>
        <taxon>Actinomycetota</taxon>
        <taxon>Actinomycetes</taxon>
        <taxon>Geodermatophilales</taxon>
        <taxon>Geodermatophilaceae</taxon>
        <taxon>Modestobacter</taxon>
    </lineage>
</organism>
<evidence type="ECO:0000256" key="3">
    <source>
        <dbReference type="NCBIfam" id="TIGR00502"/>
    </source>
</evidence>